<proteinExistence type="predicted"/>
<organism evidence="1 2">
    <name type="scientific">Pedobacter cryoconitis</name>
    <dbReference type="NCBI Taxonomy" id="188932"/>
    <lineage>
        <taxon>Bacteria</taxon>
        <taxon>Pseudomonadati</taxon>
        <taxon>Bacteroidota</taxon>
        <taxon>Sphingobacteriia</taxon>
        <taxon>Sphingobacteriales</taxon>
        <taxon>Sphingobacteriaceae</taxon>
        <taxon>Pedobacter</taxon>
    </lineage>
</organism>
<dbReference type="AlphaFoldDB" id="A0A7W8ZJF5"/>
<dbReference type="Proteomes" id="UP000537204">
    <property type="component" value="Unassembled WGS sequence"/>
</dbReference>
<reference evidence="1 2" key="1">
    <citation type="submission" date="2020-08" db="EMBL/GenBank/DDBJ databases">
        <title>Genomic Encyclopedia of Type Strains, Phase IV (KMG-V): Genome sequencing to study the core and pangenomes of soil and plant-associated prokaryotes.</title>
        <authorList>
            <person name="Whitman W."/>
        </authorList>
    </citation>
    <scope>NUCLEOTIDE SEQUENCE [LARGE SCALE GENOMIC DNA]</scope>
    <source>
        <strain evidence="1 2">S3M1</strain>
    </source>
</reference>
<protein>
    <submittedName>
        <fullName evidence="1">Uncharacterized protein</fullName>
    </submittedName>
</protein>
<evidence type="ECO:0000313" key="1">
    <source>
        <dbReference type="EMBL" id="MBB5635174.1"/>
    </source>
</evidence>
<evidence type="ECO:0000313" key="2">
    <source>
        <dbReference type="Proteomes" id="UP000537204"/>
    </source>
</evidence>
<dbReference type="EMBL" id="JACHCE010000001">
    <property type="protein sequence ID" value="MBB5635174.1"/>
    <property type="molecule type" value="Genomic_DNA"/>
</dbReference>
<gene>
    <name evidence="1" type="ORF">HDE68_001059</name>
</gene>
<comment type="caution">
    <text evidence="1">The sequence shown here is derived from an EMBL/GenBank/DDBJ whole genome shotgun (WGS) entry which is preliminary data.</text>
</comment>
<accession>A0A7W8ZJF5</accession>
<dbReference type="RefSeq" id="WP_183879580.1">
    <property type="nucleotide sequence ID" value="NZ_JACHCE010000001.1"/>
</dbReference>
<name>A0A7W8ZJF5_9SPHI</name>
<sequence>MDELTISNISSGNTALYTAAAADGTWFAFLLDQGVSCPENTITISQTVKYQGYYLFATTAPTGDINTFVTNCWSYLIPLKVTYQYSAIVWMTNPQGPFNTANTLQLVLSFSGGLQFQVLKPLNFNFGYNYASLYISNSTNLVIDPVNNRFDFQIDPNYSFIKLQTNTVQSNSQVRSDLLVPMTGIGKGCMRFQAYLSTATDYNTGNFNFALKYFFPDSVSGQISEINASLLIPGNQNDFDIYQCSLYPPDMLNSAGNYTYFAPTGQSWNSNTKLTTATVMAASFMTDYGYPLNLIPVVSWDAAYLPDTYPVTGSTLMIFSPRCPSDPNSRWYLLPEGNYRIGIAEAYVPYLDGKNQLRFLCGLAGTESISFTPQTSKTTGDLISFIPGQAAQATQFPIVPTDNVVGSNTGKTGLVNTYITSWAGFAAGLQTNQPIIYHAQPQGSSLFAQKQDVFNSDVLLGYQILNAGTLSTGNEVSYFPIAAYGQSLTAPADFDPMQFEQQILNPSRKSEIAESQKAEAEMLTAKRRTNQRLLHSEANENIIKTTSNQGFYIEVDQDTSVWDTLKMAVNDDLQGLNSVLSFDALSAKLQSVFQSNQLFLVVSANKDGVLGTFNSEMTIEGWPFHINIPAANPTGQYKNVLLFKYCDGALIDLSKNIQNWSDPSSFTDTSADGLSNVSLWLQQYLQSGIDKYAINNDTDYYKFHKVATDPSWKGILALNVDIDVQNFPADLQGLLAGIDMSKFAAHHFGVDSSYIDQKDGELKMQNPSSLFALIDYEDTVYQQLGYSIEAYKKRAPINTAVDYTFTVITLKVLFENTQITNFNSYLAFTVNKLFDEKINSINRQNLIILTGTYEDQNGIAAYTFNTMDDIILVMESAVFNTIEIVKASFNTIVPQQADSTDEVDSTFSFWGYLNLKSLSGFDLLSFGSENNTLSSGYGAYYSSMCVDLSFPLNTPTIQTFSFDIGQLSFDTGQSVARTDSLYAHFPLQLTGMSYGDASNSPSSQGYMSVLVEGLAAQAAVSGRWYGLTFTLNMGSMGALASSAGFNSIFMTCWSPGQQGAAAMIKLSGVNPQAPAFSLQGVINIGIGVIMLQNISAMGKTPSYMMQINNIVLKLLGLSFPAGGNINFYLFGNPDVSGAPQSLGWYANYAEKS</sequence>